<proteinExistence type="predicted"/>
<dbReference type="Proteomes" id="UP000828390">
    <property type="component" value="Unassembled WGS sequence"/>
</dbReference>
<dbReference type="AlphaFoldDB" id="A0A9D4IX09"/>
<name>A0A9D4IX09_DREPO</name>
<evidence type="ECO:0000313" key="2">
    <source>
        <dbReference type="Proteomes" id="UP000828390"/>
    </source>
</evidence>
<organism evidence="1 2">
    <name type="scientific">Dreissena polymorpha</name>
    <name type="common">Zebra mussel</name>
    <name type="synonym">Mytilus polymorpha</name>
    <dbReference type="NCBI Taxonomy" id="45954"/>
    <lineage>
        <taxon>Eukaryota</taxon>
        <taxon>Metazoa</taxon>
        <taxon>Spiralia</taxon>
        <taxon>Lophotrochozoa</taxon>
        <taxon>Mollusca</taxon>
        <taxon>Bivalvia</taxon>
        <taxon>Autobranchia</taxon>
        <taxon>Heteroconchia</taxon>
        <taxon>Euheterodonta</taxon>
        <taxon>Imparidentia</taxon>
        <taxon>Neoheterodontei</taxon>
        <taxon>Myida</taxon>
        <taxon>Dreissenoidea</taxon>
        <taxon>Dreissenidae</taxon>
        <taxon>Dreissena</taxon>
    </lineage>
</organism>
<protein>
    <submittedName>
        <fullName evidence="1">Uncharacterized protein</fullName>
    </submittedName>
</protein>
<accession>A0A9D4IX09</accession>
<dbReference type="EMBL" id="JAIWYP010000008">
    <property type="protein sequence ID" value="KAH3787338.1"/>
    <property type="molecule type" value="Genomic_DNA"/>
</dbReference>
<reference evidence="1" key="2">
    <citation type="submission" date="2020-11" db="EMBL/GenBank/DDBJ databases">
        <authorList>
            <person name="McCartney M.A."/>
            <person name="Auch B."/>
            <person name="Kono T."/>
            <person name="Mallez S."/>
            <person name="Becker A."/>
            <person name="Gohl D.M."/>
            <person name="Silverstein K.A.T."/>
            <person name="Koren S."/>
            <person name="Bechman K.B."/>
            <person name="Herman A."/>
            <person name="Abrahante J.E."/>
            <person name="Garbe J."/>
        </authorList>
    </citation>
    <scope>NUCLEOTIDE SEQUENCE</scope>
    <source>
        <strain evidence="1">Duluth1</strain>
        <tissue evidence="1">Whole animal</tissue>
    </source>
</reference>
<reference evidence="1" key="1">
    <citation type="journal article" date="2019" name="bioRxiv">
        <title>The Genome of the Zebra Mussel, Dreissena polymorpha: A Resource for Invasive Species Research.</title>
        <authorList>
            <person name="McCartney M.A."/>
            <person name="Auch B."/>
            <person name="Kono T."/>
            <person name="Mallez S."/>
            <person name="Zhang Y."/>
            <person name="Obille A."/>
            <person name="Becker A."/>
            <person name="Abrahante J.E."/>
            <person name="Garbe J."/>
            <person name="Badalamenti J.P."/>
            <person name="Herman A."/>
            <person name="Mangelson H."/>
            <person name="Liachko I."/>
            <person name="Sullivan S."/>
            <person name="Sone E.D."/>
            <person name="Koren S."/>
            <person name="Silverstein K.A.T."/>
            <person name="Beckman K.B."/>
            <person name="Gohl D.M."/>
        </authorList>
    </citation>
    <scope>NUCLEOTIDE SEQUENCE</scope>
    <source>
        <strain evidence="1">Duluth1</strain>
        <tissue evidence="1">Whole animal</tissue>
    </source>
</reference>
<evidence type="ECO:0000313" key="1">
    <source>
        <dbReference type="EMBL" id="KAH3787338.1"/>
    </source>
</evidence>
<gene>
    <name evidence="1" type="ORF">DPMN_165461</name>
</gene>
<sequence length="108" mass="12665">MGNNALPLVEKMASDLPCQYIHSRTIFFLKKTFCRKIFINLDLTEEDVWRNDLKKESVKCMSLRADKELFALIAFYKDKDPESSDFLEMTKCLLDDCPKDFDEDPDEV</sequence>
<comment type="caution">
    <text evidence="1">The sequence shown here is derived from an EMBL/GenBank/DDBJ whole genome shotgun (WGS) entry which is preliminary data.</text>
</comment>
<keyword evidence="2" id="KW-1185">Reference proteome</keyword>